<dbReference type="PROSITE" id="PS50089">
    <property type="entry name" value="ZF_RING_2"/>
    <property type="match status" value="1"/>
</dbReference>
<dbReference type="SUPFAM" id="SSF57850">
    <property type="entry name" value="RING/U-box"/>
    <property type="match status" value="1"/>
</dbReference>
<dbReference type="GO" id="GO:0008270">
    <property type="term" value="F:zinc ion binding"/>
    <property type="evidence" value="ECO:0007669"/>
    <property type="project" value="UniProtKB-KW"/>
</dbReference>
<accession>A0A8E2J7B8</accession>
<evidence type="ECO:0000259" key="6">
    <source>
        <dbReference type="PROSITE" id="PS50089"/>
    </source>
</evidence>
<dbReference type="Proteomes" id="UP000250043">
    <property type="component" value="Unassembled WGS sequence"/>
</dbReference>
<keyword evidence="1" id="KW-0479">Metal-binding</keyword>
<dbReference type="InterPro" id="IPR018957">
    <property type="entry name" value="Znf_C3HC4_RING-type"/>
</dbReference>
<dbReference type="InterPro" id="IPR001841">
    <property type="entry name" value="Znf_RING"/>
</dbReference>
<keyword evidence="8" id="KW-1185">Reference proteome</keyword>
<gene>
    <name evidence="7" type="ORF">OBBRIDRAFT_883117</name>
</gene>
<feature type="domain" description="RING-type" evidence="6">
    <location>
        <begin position="86"/>
        <end position="128"/>
    </location>
</feature>
<dbReference type="InterPro" id="IPR013083">
    <property type="entry name" value="Znf_RING/FYVE/PHD"/>
</dbReference>
<evidence type="ECO:0000256" key="2">
    <source>
        <dbReference type="ARBA" id="ARBA00022771"/>
    </source>
</evidence>
<evidence type="ECO:0000256" key="4">
    <source>
        <dbReference type="PROSITE-ProRule" id="PRU00175"/>
    </source>
</evidence>
<feature type="region of interest" description="Disordered" evidence="5">
    <location>
        <begin position="1"/>
        <end position="49"/>
    </location>
</feature>
<dbReference type="AlphaFoldDB" id="A0A8E2J7B8"/>
<name>A0A8E2J7B8_9APHY</name>
<keyword evidence="2 4" id="KW-0863">Zinc-finger</keyword>
<dbReference type="OrthoDB" id="6105938at2759"/>
<evidence type="ECO:0000256" key="3">
    <source>
        <dbReference type="ARBA" id="ARBA00022833"/>
    </source>
</evidence>
<sequence length="230" mass="25633">MPKDTEDESDTRPKNYSSELSSRKAAPATSASSIRKRARSGSLSLQSSSLQRKRKVEQVALPTADLSGECANDRRVLAEYEAELTCPICCDIFAAAQLSNPCGHTLCGECGWKWYERNREEPTCAVCRVRLCVANPMIPSIAMDNTVEKHIVALAAYNDSEWAPGGQRYREWRSRKERWEAASIIRAARLPKMPSSAPAANTAHMDLPVFEIFDELDFEYFAALLELPDG</sequence>
<keyword evidence="3" id="KW-0862">Zinc</keyword>
<dbReference type="SMART" id="SM00184">
    <property type="entry name" value="RING"/>
    <property type="match status" value="1"/>
</dbReference>
<dbReference type="Gene3D" id="3.30.40.10">
    <property type="entry name" value="Zinc/RING finger domain, C3HC4 (zinc finger)"/>
    <property type="match status" value="1"/>
</dbReference>
<proteinExistence type="predicted"/>
<protein>
    <recommendedName>
        <fullName evidence="6">RING-type domain-containing protein</fullName>
    </recommendedName>
</protein>
<evidence type="ECO:0000256" key="5">
    <source>
        <dbReference type="SAM" id="MobiDB-lite"/>
    </source>
</evidence>
<dbReference type="EMBL" id="KV722330">
    <property type="protein sequence ID" value="OCH96662.1"/>
    <property type="molecule type" value="Genomic_DNA"/>
</dbReference>
<evidence type="ECO:0000313" key="7">
    <source>
        <dbReference type="EMBL" id="OCH96662.1"/>
    </source>
</evidence>
<dbReference type="Pfam" id="PF00097">
    <property type="entry name" value="zf-C3HC4"/>
    <property type="match status" value="1"/>
</dbReference>
<evidence type="ECO:0000256" key="1">
    <source>
        <dbReference type="ARBA" id="ARBA00022723"/>
    </source>
</evidence>
<organism evidence="7 8">
    <name type="scientific">Obba rivulosa</name>
    <dbReference type="NCBI Taxonomy" id="1052685"/>
    <lineage>
        <taxon>Eukaryota</taxon>
        <taxon>Fungi</taxon>
        <taxon>Dikarya</taxon>
        <taxon>Basidiomycota</taxon>
        <taxon>Agaricomycotina</taxon>
        <taxon>Agaricomycetes</taxon>
        <taxon>Polyporales</taxon>
        <taxon>Gelatoporiaceae</taxon>
        <taxon>Obba</taxon>
    </lineage>
</organism>
<reference evidence="7 8" key="1">
    <citation type="submission" date="2016-07" db="EMBL/GenBank/DDBJ databases">
        <title>Draft genome of the white-rot fungus Obba rivulosa 3A-2.</title>
        <authorList>
            <consortium name="DOE Joint Genome Institute"/>
            <person name="Miettinen O."/>
            <person name="Riley R."/>
            <person name="Acob R."/>
            <person name="Barry K."/>
            <person name="Cullen D."/>
            <person name="De Vries R."/>
            <person name="Hainaut M."/>
            <person name="Hatakka A."/>
            <person name="Henrissat B."/>
            <person name="Hilden K."/>
            <person name="Kuo R."/>
            <person name="Labutti K."/>
            <person name="Lipzen A."/>
            <person name="Makela M.R."/>
            <person name="Sandor L."/>
            <person name="Spatafora J.W."/>
            <person name="Grigoriev I.V."/>
            <person name="Hibbett D.S."/>
        </authorList>
    </citation>
    <scope>NUCLEOTIDE SEQUENCE [LARGE SCALE GENOMIC DNA]</scope>
    <source>
        <strain evidence="7 8">3A-2</strain>
    </source>
</reference>
<evidence type="ECO:0000313" key="8">
    <source>
        <dbReference type="Proteomes" id="UP000250043"/>
    </source>
</evidence>
<feature type="compositionally biased region" description="Low complexity" evidence="5">
    <location>
        <begin position="40"/>
        <end position="49"/>
    </location>
</feature>